<organism evidence="2 3">
    <name type="scientific">Megamonas hypermegale</name>
    <dbReference type="NCBI Taxonomy" id="158847"/>
    <lineage>
        <taxon>Bacteria</taxon>
        <taxon>Bacillati</taxon>
        <taxon>Bacillota</taxon>
        <taxon>Negativicutes</taxon>
        <taxon>Selenomonadales</taxon>
        <taxon>Selenomonadaceae</taxon>
        <taxon>Megamonas</taxon>
    </lineage>
</organism>
<dbReference type="AlphaFoldDB" id="A0A239TC36"/>
<feature type="transmembrane region" description="Helical" evidence="1">
    <location>
        <begin position="194"/>
        <end position="218"/>
    </location>
</feature>
<keyword evidence="1" id="KW-0812">Transmembrane</keyword>
<reference evidence="2 3" key="1">
    <citation type="submission" date="2017-06" db="EMBL/GenBank/DDBJ databases">
        <authorList>
            <consortium name="Pathogen Informatics"/>
        </authorList>
    </citation>
    <scope>NUCLEOTIDE SEQUENCE [LARGE SCALE GENOMIC DNA]</scope>
    <source>
        <strain evidence="2 3">NCTC10570</strain>
    </source>
</reference>
<evidence type="ECO:0000313" key="2">
    <source>
        <dbReference type="EMBL" id="SNU95062.1"/>
    </source>
</evidence>
<dbReference type="EMBL" id="LT906446">
    <property type="protein sequence ID" value="SNU95062.1"/>
    <property type="molecule type" value="Genomic_DNA"/>
</dbReference>
<sequence length="253" mass="30393">MSEIIYEQKKSTYKILAISIEQRQYDDDLFYQEVLYHFCRDRNLKQLPVFISLDNTLLKVKQFNFPQMPFKDIQKAIDWELNDWKRDYVYNYSIENTDIDNQITVFLLEKSYINDWWQIIKEQNLQLAYIFYANDTVVNESDIKIVIDDDELFSIVKEDELHKIYNALYVLANHKEIILNKDFCHLTYLNWRNISVVIILFLLVISSFVIGNSAYTYYNLKEQQKILSEQLYLKQADKDLIIVSRTLVILIMS</sequence>
<protein>
    <submittedName>
        <fullName evidence="2">Uncharacterized protein</fullName>
    </submittedName>
</protein>
<name>A0A239TC36_9FIRM</name>
<keyword evidence="3" id="KW-1185">Reference proteome</keyword>
<dbReference type="Proteomes" id="UP000215383">
    <property type="component" value="Chromosome 1"/>
</dbReference>
<evidence type="ECO:0000256" key="1">
    <source>
        <dbReference type="SAM" id="Phobius"/>
    </source>
</evidence>
<dbReference type="GeneID" id="78506343"/>
<keyword evidence="1" id="KW-0472">Membrane</keyword>
<evidence type="ECO:0000313" key="3">
    <source>
        <dbReference type="Proteomes" id="UP000215383"/>
    </source>
</evidence>
<proteinExistence type="predicted"/>
<gene>
    <name evidence="2" type="ORF">SAMEA4364220_00306</name>
</gene>
<keyword evidence="1" id="KW-1133">Transmembrane helix</keyword>
<dbReference type="RefSeq" id="WP_027890548.1">
    <property type="nucleotide sequence ID" value="NZ_LT906446.1"/>
</dbReference>
<accession>A0A239TC36</accession>